<feature type="region of interest" description="Disordered" evidence="26">
    <location>
        <begin position="316"/>
        <end position="355"/>
    </location>
</feature>
<feature type="compositionally biased region" description="Low complexity" evidence="26">
    <location>
        <begin position="335"/>
        <end position="352"/>
    </location>
</feature>
<dbReference type="GO" id="GO:0005634">
    <property type="term" value="C:nucleus"/>
    <property type="evidence" value="ECO:0007669"/>
    <property type="project" value="UniProtKB-SubCell"/>
</dbReference>
<dbReference type="InterPro" id="IPR011009">
    <property type="entry name" value="Kinase-like_dom_sf"/>
</dbReference>
<dbReference type="Pfam" id="PF02185">
    <property type="entry name" value="HR1"/>
    <property type="match status" value="3"/>
</dbReference>
<keyword evidence="20" id="KW-0539">Nucleus</keyword>
<reference evidence="30" key="2">
    <citation type="submission" date="2025-08" db="UniProtKB">
        <authorList>
            <consortium name="Ensembl"/>
        </authorList>
    </citation>
    <scope>IDENTIFICATION</scope>
</reference>
<dbReference type="SMART" id="SM00742">
    <property type="entry name" value="Hr1"/>
    <property type="match status" value="3"/>
</dbReference>
<keyword evidence="8" id="KW-0963">Cytoplasm</keyword>
<evidence type="ECO:0000259" key="28">
    <source>
        <dbReference type="PROSITE" id="PS51285"/>
    </source>
</evidence>
<evidence type="ECO:0000256" key="11">
    <source>
        <dbReference type="ARBA" id="ARBA00022679"/>
    </source>
</evidence>
<proteinExistence type="inferred from homology"/>
<dbReference type="InterPro" id="IPR008271">
    <property type="entry name" value="Ser/Thr_kinase_AS"/>
</dbReference>
<dbReference type="Gene3D" id="1.10.287.160">
    <property type="entry name" value="HR1 repeat"/>
    <property type="match status" value="3"/>
</dbReference>
<keyword evidence="12" id="KW-0677">Repeat</keyword>
<evidence type="ECO:0000256" key="26">
    <source>
        <dbReference type="SAM" id="MobiDB-lite"/>
    </source>
</evidence>
<dbReference type="PROSITE" id="PS50011">
    <property type="entry name" value="PROTEIN_KINASE_DOM"/>
    <property type="match status" value="1"/>
</dbReference>
<dbReference type="FunFam" id="1.10.287.160:FF:000003">
    <property type="entry name" value="Putative serine/threonine-protein kinase N2"/>
    <property type="match status" value="1"/>
</dbReference>
<keyword evidence="13 24" id="KW-0547">Nucleotide-binding</keyword>
<dbReference type="Ensembl" id="ENSATET00000058937.2">
    <property type="protein sequence ID" value="ENSATEP00000037064.1"/>
    <property type="gene ID" value="ENSATEG00000019356.3"/>
</dbReference>
<evidence type="ECO:0000256" key="15">
    <source>
        <dbReference type="ARBA" id="ARBA00022840"/>
    </source>
</evidence>
<evidence type="ECO:0000256" key="22">
    <source>
        <dbReference type="ARBA" id="ARBA00047470"/>
    </source>
</evidence>
<keyword evidence="17 23" id="KW-0175">Coiled coil</keyword>
<evidence type="ECO:0000256" key="17">
    <source>
        <dbReference type="ARBA" id="ARBA00023054"/>
    </source>
</evidence>
<dbReference type="CDD" id="cd05589">
    <property type="entry name" value="STKc_PKN"/>
    <property type="match status" value="1"/>
</dbReference>
<dbReference type="GO" id="GO:0004697">
    <property type="term" value="F:diacylglycerol-dependent serine/threonine kinase activity"/>
    <property type="evidence" value="ECO:0007669"/>
    <property type="project" value="UniProtKB-EC"/>
</dbReference>
<name>A0A7N5ZRJ9_ANATE</name>
<dbReference type="InterPro" id="IPR036274">
    <property type="entry name" value="HR1_rpt_sf"/>
</dbReference>
<dbReference type="InterPro" id="IPR000719">
    <property type="entry name" value="Prot_kinase_dom"/>
</dbReference>
<feature type="binding site" evidence="24">
    <location>
        <position position="564"/>
    </location>
    <ligand>
        <name>ATP</name>
        <dbReference type="ChEBI" id="CHEBI:30616"/>
    </ligand>
</feature>
<evidence type="ECO:0000256" key="9">
    <source>
        <dbReference type="ARBA" id="ARBA00022527"/>
    </source>
</evidence>
<evidence type="ECO:0000256" key="19">
    <source>
        <dbReference type="ARBA" id="ARBA00023163"/>
    </source>
</evidence>
<dbReference type="GO" id="GO:0030496">
    <property type="term" value="C:midbody"/>
    <property type="evidence" value="ECO:0007669"/>
    <property type="project" value="UniProtKB-SubCell"/>
</dbReference>
<dbReference type="CDD" id="cd11622">
    <property type="entry name" value="HR1_PKN_1"/>
    <property type="match status" value="1"/>
</dbReference>
<sequence length="858" mass="97369">MAADSVQGDARGQLVAERLGLGHNLDLSDTMVQQKLDEIKEQIRREIRKELKIKEGAENLRKVTTDKKSLAYVDNMLKKSNKKVEELHQELQELNAHIVVKDPEEVLDTPNTYTSSSSRLAALKRQNDIELKVKQGAENMILMYSNGSSKDRKLLATAQQMLQDSKTKIEFIRMQILKASQASDPLDLRVEELCHHARIESAVAEGAKNVMKLLGSGKVTEKRAHSEAQARFNESSQKLDLLRYSLEQRLNELPKNHPRSSSIIEELSMLSSPALSPRSSIISTQNQYSTVTKPAALTGTLDVRLMGCQDLLENVPGRSKAGSSPLPGWSPSETRSSFISRANRNRSASSRNLTKNEELSNEISAVLKLDNTVVGQTSWRPVSNQAWDQKFTLELDRSRELEISVYWRDWRSLCAVKFLRLEDFLDNQRHGMCLYLEPQGMLFAEVTFFNPVIERRPKLQRQKKIFSKQQGKTFLRAPQMNINIATWGRLVRRAIPTVSSNSFSPQAAETGPSSLPGSPTPSREEEQFHFNLQDFKCVAVLGRGHFGKVLLAEYKSTGEMFAIKALKKGDIVARDEVDSLMCEKRIFETVNCVRHPFLVNLFACFQTQEHVCFVMEYAAGGDLMMHIHADVFSEFYAACVVLGLQFLHDHKIVYRDLKLDNLLLDTEGYVKIADFGLCKEGMGFRDRTSTFCGTPEFLAPEVLTETSYTRAVDWWGLGVLIFEMLVGESPFPGDDEEEVFDSIVNDEVRYPQFLSTEAISIMRRLLRRSPERRLGAGERDAEEVKKHLFFRNVDWNGLLAKKVKPPFVPTIQDANDVSNFDDEFTSEAPILTPPREPRVLNSEEQNMFSDFDYIADWC</sequence>
<evidence type="ECO:0000256" key="23">
    <source>
        <dbReference type="PROSITE-ProRule" id="PRU01207"/>
    </source>
</evidence>
<evidence type="ECO:0000256" key="7">
    <source>
        <dbReference type="ARBA" id="ARBA00012429"/>
    </source>
</evidence>
<comment type="similarity">
    <text evidence="6">Belongs to the protein kinase superfamily. AGC Ser/Thr protein kinase family. PKC subfamily.</text>
</comment>
<evidence type="ECO:0000256" key="3">
    <source>
        <dbReference type="ARBA" id="ARBA00004370"/>
    </source>
</evidence>
<evidence type="ECO:0000256" key="14">
    <source>
        <dbReference type="ARBA" id="ARBA00022777"/>
    </source>
</evidence>
<comment type="subcellular location">
    <subcellularLocation>
        <location evidence="5">Cleavage furrow</location>
    </subcellularLocation>
    <subcellularLocation>
        <location evidence="4">Cytoplasm</location>
    </subcellularLocation>
    <subcellularLocation>
        <location evidence="3">Membrane</location>
    </subcellularLocation>
    <subcellularLocation>
        <location evidence="2">Midbody</location>
    </subcellularLocation>
    <subcellularLocation>
        <location evidence="1">Nucleus</location>
    </subcellularLocation>
</comment>
<feature type="coiled-coil region" evidence="25">
    <location>
        <begin position="40"/>
        <end position="97"/>
    </location>
</feature>
<dbReference type="InterPro" id="IPR000961">
    <property type="entry name" value="AGC-kinase_C"/>
</dbReference>
<evidence type="ECO:0000256" key="20">
    <source>
        <dbReference type="ARBA" id="ARBA00023242"/>
    </source>
</evidence>
<evidence type="ECO:0000256" key="8">
    <source>
        <dbReference type="ARBA" id="ARBA00022490"/>
    </source>
</evidence>
<feature type="domain" description="AGC-kinase C-terminal" evidence="28">
    <location>
        <begin position="791"/>
        <end position="858"/>
    </location>
</feature>
<dbReference type="FunFam" id="1.10.287.160:FF:000001">
    <property type="entry name" value="Putative serine/threonine-protein kinase N2"/>
    <property type="match status" value="1"/>
</dbReference>
<evidence type="ECO:0000256" key="18">
    <source>
        <dbReference type="ARBA" id="ARBA00023136"/>
    </source>
</evidence>
<dbReference type="FunFam" id="1.10.510.10:FF:000038">
    <property type="entry name" value="serine/threonine-protein kinase N2 isoform X1"/>
    <property type="match status" value="1"/>
</dbReference>
<dbReference type="AlphaFoldDB" id="A0A7N5ZRJ9"/>
<evidence type="ECO:0000256" key="2">
    <source>
        <dbReference type="ARBA" id="ARBA00004214"/>
    </source>
</evidence>
<dbReference type="PROSITE" id="PS00108">
    <property type="entry name" value="PROTEIN_KINASE_ST"/>
    <property type="match status" value="1"/>
</dbReference>
<keyword evidence="10" id="KW-0597">Phosphoprotein</keyword>
<evidence type="ECO:0000256" key="4">
    <source>
        <dbReference type="ARBA" id="ARBA00004496"/>
    </source>
</evidence>
<dbReference type="Gene3D" id="3.30.200.20">
    <property type="entry name" value="Phosphorylase Kinase, domain 1"/>
    <property type="match status" value="1"/>
</dbReference>
<feature type="domain" description="REM-1" evidence="29">
    <location>
        <begin position="24"/>
        <end position="100"/>
    </location>
</feature>
<keyword evidence="15 24" id="KW-0067">ATP-binding</keyword>
<dbReference type="InterPro" id="IPR017892">
    <property type="entry name" value="Pkinase_C"/>
</dbReference>
<evidence type="ECO:0000256" key="6">
    <source>
        <dbReference type="ARBA" id="ARBA00005490"/>
    </source>
</evidence>
<keyword evidence="31" id="KW-1185">Reference proteome</keyword>
<keyword evidence="11" id="KW-0808">Transferase</keyword>
<dbReference type="SMART" id="SM00239">
    <property type="entry name" value="C2"/>
    <property type="match status" value="1"/>
</dbReference>
<evidence type="ECO:0000256" key="13">
    <source>
        <dbReference type="ARBA" id="ARBA00022741"/>
    </source>
</evidence>
<dbReference type="PROSITE" id="PS51285">
    <property type="entry name" value="AGC_KINASE_CTER"/>
    <property type="match status" value="1"/>
</dbReference>
<dbReference type="Proteomes" id="UP000265040">
    <property type="component" value="Chromosome 17"/>
</dbReference>
<evidence type="ECO:0000256" key="16">
    <source>
        <dbReference type="ARBA" id="ARBA00023015"/>
    </source>
</evidence>
<keyword evidence="9" id="KW-0723">Serine/threonine-protein kinase</keyword>
<evidence type="ECO:0000256" key="21">
    <source>
        <dbReference type="ARBA" id="ARBA00047272"/>
    </source>
</evidence>
<dbReference type="SUPFAM" id="SSF56112">
    <property type="entry name" value="Protein kinase-like (PK-like)"/>
    <property type="match status" value="1"/>
</dbReference>
<dbReference type="SMART" id="SM00220">
    <property type="entry name" value="S_TKc"/>
    <property type="match status" value="1"/>
</dbReference>
<dbReference type="GO" id="GO:0005524">
    <property type="term" value="F:ATP binding"/>
    <property type="evidence" value="ECO:0007669"/>
    <property type="project" value="UniProtKB-UniRule"/>
</dbReference>
<dbReference type="Gene3D" id="1.10.510.10">
    <property type="entry name" value="Transferase(Phosphotransferase) domain 1"/>
    <property type="match status" value="1"/>
</dbReference>
<dbReference type="GO" id="GO:0005737">
    <property type="term" value="C:cytoplasm"/>
    <property type="evidence" value="ECO:0007669"/>
    <property type="project" value="UniProtKB-SubCell"/>
</dbReference>
<evidence type="ECO:0000256" key="25">
    <source>
        <dbReference type="SAM" id="Coils"/>
    </source>
</evidence>
<dbReference type="EC" id="2.7.11.13" evidence="7"/>
<dbReference type="Pfam" id="PF00069">
    <property type="entry name" value="Pkinase"/>
    <property type="match status" value="1"/>
</dbReference>
<dbReference type="SMART" id="SM00133">
    <property type="entry name" value="S_TK_X"/>
    <property type="match status" value="1"/>
</dbReference>
<dbReference type="InterPro" id="IPR037313">
    <property type="entry name" value="PKN_HR1_1"/>
</dbReference>
<evidence type="ECO:0000259" key="29">
    <source>
        <dbReference type="PROSITE" id="PS51860"/>
    </source>
</evidence>
<reference evidence="30" key="3">
    <citation type="submission" date="2025-09" db="UniProtKB">
        <authorList>
            <consortium name="Ensembl"/>
        </authorList>
    </citation>
    <scope>IDENTIFICATION</scope>
</reference>
<dbReference type="PROSITE" id="PS00107">
    <property type="entry name" value="PROTEIN_KINASE_ATP"/>
    <property type="match status" value="1"/>
</dbReference>
<dbReference type="Pfam" id="PF00433">
    <property type="entry name" value="Pkinase_C"/>
    <property type="match status" value="1"/>
</dbReference>
<dbReference type="GO" id="GO:0007165">
    <property type="term" value="P:signal transduction"/>
    <property type="evidence" value="ECO:0007669"/>
    <property type="project" value="InterPro"/>
</dbReference>
<evidence type="ECO:0000256" key="5">
    <source>
        <dbReference type="ARBA" id="ARBA00004626"/>
    </source>
</evidence>
<dbReference type="InterPro" id="IPR017441">
    <property type="entry name" value="Protein_kinase_ATP_BS"/>
</dbReference>
<dbReference type="CDD" id="cd08687">
    <property type="entry name" value="C2_PKN-like"/>
    <property type="match status" value="1"/>
</dbReference>
<feature type="compositionally biased region" description="Low complexity" evidence="26">
    <location>
        <begin position="510"/>
        <end position="521"/>
    </location>
</feature>
<dbReference type="GO" id="GO:0031267">
    <property type="term" value="F:small GTPase binding"/>
    <property type="evidence" value="ECO:0007669"/>
    <property type="project" value="InterPro"/>
</dbReference>
<feature type="domain" description="REM-1" evidence="29">
    <location>
        <begin position="106"/>
        <end position="185"/>
    </location>
</feature>
<comment type="catalytic activity">
    <reaction evidence="22">
        <text>L-seryl-[protein] + ATP = O-phospho-L-seryl-[protein] + ADP + H(+)</text>
        <dbReference type="Rhea" id="RHEA:17989"/>
        <dbReference type="Rhea" id="RHEA-COMP:9863"/>
        <dbReference type="Rhea" id="RHEA-COMP:11604"/>
        <dbReference type="ChEBI" id="CHEBI:15378"/>
        <dbReference type="ChEBI" id="CHEBI:29999"/>
        <dbReference type="ChEBI" id="CHEBI:30616"/>
        <dbReference type="ChEBI" id="CHEBI:83421"/>
        <dbReference type="ChEBI" id="CHEBI:456216"/>
        <dbReference type="EC" id="2.7.11.13"/>
    </reaction>
</comment>
<evidence type="ECO:0000313" key="30">
    <source>
        <dbReference type="Ensembl" id="ENSATEP00000037064.1"/>
    </source>
</evidence>
<dbReference type="InterPro" id="IPR011072">
    <property type="entry name" value="HR1_rho-bd"/>
</dbReference>
<dbReference type="GeneTree" id="ENSGT00940000154339"/>
<dbReference type="FunFam" id="1.10.287.160:FF:000002">
    <property type="entry name" value="Putative serine/threonine-protein kinase N2"/>
    <property type="match status" value="1"/>
</dbReference>
<dbReference type="InterPro" id="IPR037784">
    <property type="entry name" value="C2_PKN"/>
</dbReference>
<evidence type="ECO:0000256" key="12">
    <source>
        <dbReference type="ARBA" id="ARBA00022737"/>
    </source>
</evidence>
<evidence type="ECO:0000256" key="24">
    <source>
        <dbReference type="PROSITE-ProRule" id="PRU10141"/>
    </source>
</evidence>
<keyword evidence="16" id="KW-0805">Transcription regulation</keyword>
<feature type="region of interest" description="Disordered" evidence="26">
    <location>
        <begin position="501"/>
        <end position="524"/>
    </location>
</feature>
<feature type="domain" description="REM-1" evidence="29">
    <location>
        <begin position="186"/>
        <end position="255"/>
    </location>
</feature>
<reference evidence="30" key="1">
    <citation type="submission" date="2021-04" db="EMBL/GenBank/DDBJ databases">
        <authorList>
            <consortium name="Wellcome Sanger Institute Data Sharing"/>
        </authorList>
    </citation>
    <scope>NUCLEOTIDE SEQUENCE [LARGE SCALE GENOMIC DNA]</scope>
</reference>
<evidence type="ECO:0000259" key="27">
    <source>
        <dbReference type="PROSITE" id="PS50011"/>
    </source>
</evidence>
<feature type="domain" description="Protein kinase" evidence="27">
    <location>
        <begin position="535"/>
        <end position="790"/>
    </location>
</feature>
<dbReference type="InterPro" id="IPR000008">
    <property type="entry name" value="C2_dom"/>
</dbReference>
<protein>
    <recommendedName>
        <fullName evidence="7">protein kinase C</fullName>
        <ecNumber evidence="7">2.7.11.13</ecNumber>
    </recommendedName>
</protein>
<dbReference type="GO" id="GO:0032154">
    <property type="term" value="C:cleavage furrow"/>
    <property type="evidence" value="ECO:0007669"/>
    <property type="project" value="UniProtKB-SubCell"/>
</dbReference>
<organism evidence="30 31">
    <name type="scientific">Anabas testudineus</name>
    <name type="common">Climbing perch</name>
    <name type="synonym">Anthias testudineus</name>
    <dbReference type="NCBI Taxonomy" id="64144"/>
    <lineage>
        <taxon>Eukaryota</taxon>
        <taxon>Metazoa</taxon>
        <taxon>Chordata</taxon>
        <taxon>Craniata</taxon>
        <taxon>Vertebrata</taxon>
        <taxon>Euteleostomi</taxon>
        <taxon>Actinopterygii</taxon>
        <taxon>Neopterygii</taxon>
        <taxon>Teleostei</taxon>
        <taxon>Neoteleostei</taxon>
        <taxon>Acanthomorphata</taxon>
        <taxon>Anabantaria</taxon>
        <taxon>Anabantiformes</taxon>
        <taxon>Anabantoidei</taxon>
        <taxon>Anabantidae</taxon>
        <taxon>Anabas</taxon>
    </lineage>
</organism>
<dbReference type="SUPFAM" id="SSF46585">
    <property type="entry name" value="HR1 repeat"/>
    <property type="match status" value="3"/>
</dbReference>
<dbReference type="PROSITE" id="PS51860">
    <property type="entry name" value="REM_1"/>
    <property type="match status" value="3"/>
</dbReference>
<dbReference type="InterPro" id="IPR035892">
    <property type="entry name" value="C2_domain_sf"/>
</dbReference>
<keyword evidence="18" id="KW-0472">Membrane</keyword>
<evidence type="ECO:0000256" key="1">
    <source>
        <dbReference type="ARBA" id="ARBA00004123"/>
    </source>
</evidence>
<evidence type="ECO:0000313" key="31">
    <source>
        <dbReference type="Proteomes" id="UP000265040"/>
    </source>
</evidence>
<dbReference type="SUPFAM" id="SSF49562">
    <property type="entry name" value="C2 domain (Calcium/lipid-binding domain, CaLB)"/>
    <property type="match status" value="1"/>
</dbReference>
<dbReference type="FunFam" id="3.30.200.20:FF:000058">
    <property type="entry name" value="Putative serine/threonine-protein kinase N2"/>
    <property type="match status" value="1"/>
</dbReference>
<dbReference type="PANTHER" id="PTHR24351">
    <property type="entry name" value="RIBOSOMAL PROTEIN S6 KINASE"/>
    <property type="match status" value="1"/>
</dbReference>
<comment type="catalytic activity">
    <reaction evidence="21">
        <text>L-threonyl-[protein] + ATP = O-phospho-L-threonyl-[protein] + ADP + H(+)</text>
        <dbReference type="Rhea" id="RHEA:46608"/>
        <dbReference type="Rhea" id="RHEA-COMP:11060"/>
        <dbReference type="Rhea" id="RHEA-COMP:11605"/>
        <dbReference type="ChEBI" id="CHEBI:15378"/>
        <dbReference type="ChEBI" id="CHEBI:30013"/>
        <dbReference type="ChEBI" id="CHEBI:30616"/>
        <dbReference type="ChEBI" id="CHEBI:61977"/>
        <dbReference type="ChEBI" id="CHEBI:456216"/>
        <dbReference type="EC" id="2.7.11.13"/>
    </reaction>
</comment>
<evidence type="ECO:0000256" key="10">
    <source>
        <dbReference type="ARBA" id="ARBA00022553"/>
    </source>
</evidence>
<keyword evidence="19" id="KW-0804">Transcription</keyword>
<gene>
    <name evidence="30" type="primary">PKN2</name>
</gene>
<keyword evidence="14" id="KW-0418">Kinase</keyword>
<accession>A0A7N5ZRJ9</accession>